<dbReference type="GO" id="GO:0016787">
    <property type="term" value="F:hydrolase activity"/>
    <property type="evidence" value="ECO:0007669"/>
    <property type="project" value="UniProtKB-KW"/>
</dbReference>
<accession>A0A7S4HSN7</accession>
<proteinExistence type="inferred from homology"/>
<evidence type="ECO:0000256" key="13">
    <source>
        <dbReference type="ARBA" id="ARBA00022842"/>
    </source>
</evidence>
<evidence type="ECO:0000256" key="11">
    <source>
        <dbReference type="ARBA" id="ARBA00022833"/>
    </source>
</evidence>
<evidence type="ECO:0000313" key="19">
    <source>
        <dbReference type="EMBL" id="CAE2208214.1"/>
    </source>
</evidence>
<gene>
    <name evidence="19" type="ORF">CPOL0286_LOCUS5905</name>
</gene>
<keyword evidence="7" id="KW-0479">Metal-binding</keyword>
<dbReference type="Gene3D" id="3.40.50.300">
    <property type="entry name" value="P-loop containing nucleotide triphosphate hydrolases"/>
    <property type="match status" value="1"/>
</dbReference>
<keyword evidence="16" id="KW-0539">Nucleus</keyword>
<dbReference type="GO" id="GO:0007004">
    <property type="term" value="P:telomere maintenance via telomerase"/>
    <property type="evidence" value="ECO:0007669"/>
    <property type="project" value="TreeGrafter"/>
</dbReference>
<evidence type="ECO:0000256" key="9">
    <source>
        <dbReference type="ARBA" id="ARBA00022763"/>
    </source>
</evidence>
<evidence type="ECO:0000256" key="12">
    <source>
        <dbReference type="ARBA" id="ARBA00022840"/>
    </source>
</evidence>
<dbReference type="GO" id="GO:0030870">
    <property type="term" value="C:Mre11 complex"/>
    <property type="evidence" value="ECO:0007669"/>
    <property type="project" value="UniProtKB-ARBA"/>
</dbReference>
<keyword evidence="13" id="KW-0460">Magnesium</keyword>
<evidence type="ECO:0000256" key="16">
    <source>
        <dbReference type="ARBA" id="ARBA00023242"/>
    </source>
</evidence>
<evidence type="ECO:0000256" key="18">
    <source>
        <dbReference type="ARBA" id="ARBA00049360"/>
    </source>
</evidence>
<evidence type="ECO:0000256" key="4">
    <source>
        <dbReference type="ARBA" id="ARBA00009439"/>
    </source>
</evidence>
<keyword evidence="11" id="KW-0862">Zinc</keyword>
<keyword evidence="15" id="KW-0234">DNA repair</keyword>
<keyword evidence="8" id="KW-0547">Nucleotide-binding</keyword>
<dbReference type="GO" id="GO:0070192">
    <property type="term" value="P:chromosome organization involved in meiotic cell cycle"/>
    <property type="evidence" value="ECO:0007669"/>
    <property type="project" value="TreeGrafter"/>
</dbReference>
<name>A0A7S4HSN7_9EUKA</name>
<dbReference type="GO" id="GO:0043047">
    <property type="term" value="F:single-stranded telomeric DNA binding"/>
    <property type="evidence" value="ECO:0007669"/>
    <property type="project" value="TreeGrafter"/>
</dbReference>
<evidence type="ECO:0000256" key="5">
    <source>
        <dbReference type="ARBA" id="ARBA00017893"/>
    </source>
</evidence>
<reference evidence="19" key="1">
    <citation type="submission" date="2021-01" db="EMBL/GenBank/DDBJ databases">
        <authorList>
            <person name="Corre E."/>
            <person name="Pelletier E."/>
            <person name="Niang G."/>
            <person name="Scheremetjew M."/>
            <person name="Finn R."/>
            <person name="Kale V."/>
            <person name="Holt S."/>
            <person name="Cochrane G."/>
            <person name="Meng A."/>
            <person name="Brown T."/>
            <person name="Cohen L."/>
        </authorList>
    </citation>
    <scope>NUCLEOTIDE SEQUENCE</scope>
    <source>
        <strain evidence="19">UIO037</strain>
    </source>
</reference>
<dbReference type="FunFam" id="3.40.50.300:FF:000593">
    <property type="entry name" value="DNA repair protein RAD50"/>
    <property type="match status" value="1"/>
</dbReference>
<dbReference type="GO" id="GO:0000794">
    <property type="term" value="C:condensed nuclear chromosome"/>
    <property type="evidence" value="ECO:0007669"/>
    <property type="project" value="TreeGrafter"/>
</dbReference>
<dbReference type="GO" id="GO:0006302">
    <property type="term" value="P:double-strand break repair"/>
    <property type="evidence" value="ECO:0007669"/>
    <property type="project" value="UniProtKB-ARBA"/>
</dbReference>
<organism evidence="19">
    <name type="scientific">Prymnesium polylepis</name>
    <dbReference type="NCBI Taxonomy" id="72548"/>
    <lineage>
        <taxon>Eukaryota</taxon>
        <taxon>Haptista</taxon>
        <taxon>Haptophyta</taxon>
        <taxon>Prymnesiophyceae</taxon>
        <taxon>Prymnesiales</taxon>
        <taxon>Prymnesiaceae</taxon>
        <taxon>Prymnesium</taxon>
    </lineage>
</organism>
<dbReference type="AlphaFoldDB" id="A0A7S4HSN7"/>
<evidence type="ECO:0000256" key="6">
    <source>
        <dbReference type="ARBA" id="ARBA00022454"/>
    </source>
</evidence>
<dbReference type="PANTHER" id="PTHR18867">
    <property type="entry name" value="RAD50"/>
    <property type="match status" value="1"/>
</dbReference>
<evidence type="ECO:0000256" key="15">
    <source>
        <dbReference type="ARBA" id="ARBA00023204"/>
    </source>
</evidence>
<protein>
    <recommendedName>
        <fullName evidence="5">DNA repair protein RAD50</fullName>
    </recommendedName>
</protein>
<evidence type="ECO:0000256" key="17">
    <source>
        <dbReference type="ARBA" id="ARBA00023254"/>
    </source>
</evidence>
<comment type="cofactor">
    <cofactor evidence="1">
        <name>Zn(2+)</name>
        <dbReference type="ChEBI" id="CHEBI:29105"/>
    </cofactor>
</comment>
<evidence type="ECO:0000256" key="1">
    <source>
        <dbReference type="ARBA" id="ARBA00001947"/>
    </source>
</evidence>
<evidence type="ECO:0000256" key="7">
    <source>
        <dbReference type="ARBA" id="ARBA00022723"/>
    </source>
</evidence>
<dbReference type="EMBL" id="HBKO01013219">
    <property type="protein sequence ID" value="CAE2208214.1"/>
    <property type="molecule type" value="Transcribed_RNA"/>
</dbReference>
<evidence type="ECO:0000256" key="3">
    <source>
        <dbReference type="ARBA" id="ARBA00004286"/>
    </source>
</evidence>
<dbReference type="GO" id="GO:0051880">
    <property type="term" value="F:G-quadruplex DNA binding"/>
    <property type="evidence" value="ECO:0007669"/>
    <property type="project" value="TreeGrafter"/>
</dbReference>
<dbReference type="GO" id="GO:0005524">
    <property type="term" value="F:ATP binding"/>
    <property type="evidence" value="ECO:0007669"/>
    <property type="project" value="UniProtKB-KW"/>
</dbReference>
<dbReference type="InterPro" id="IPR027417">
    <property type="entry name" value="P-loop_NTPase"/>
</dbReference>
<sequence length="309" mass="35376">MNATLHSKDKITLQLQANIELREARERSSAKQEMLLAAQHELQQLEGADRVDDEVRRAEEEINKGNLEHAKFDGMMRTVAQRAGETKTQLNEPKYRSIDNKHRKKLIEYKTVQMAAADLERYHQALDRALMKFHSTKMEDINKQVKELWNKTYKGTDIDSIEIHSEHEGENAAGARKHTYRVQMYKGGAALDMRGRCSAGQKVLACLIIRLALAETFCLNCGILALDEPTTNLDKPNVEAFAQALNEIIKNRKQQSNFQLVVITHDEDFVQLIGRSENCSHYYRISKEFDNPGDPPVSKIERHSIDRFG</sequence>
<keyword evidence="10" id="KW-0378">Hydrolase</keyword>
<dbReference type="SUPFAM" id="SSF52540">
    <property type="entry name" value="P-loop containing nucleoside triphosphate hydrolases"/>
    <property type="match status" value="1"/>
</dbReference>
<dbReference type="GO" id="GO:0000722">
    <property type="term" value="P:telomere maintenance via recombination"/>
    <property type="evidence" value="ECO:0007669"/>
    <property type="project" value="UniProtKB-ARBA"/>
</dbReference>
<keyword evidence="12" id="KW-0067">ATP-binding</keyword>
<evidence type="ECO:0000256" key="10">
    <source>
        <dbReference type="ARBA" id="ARBA00022801"/>
    </source>
</evidence>
<keyword evidence="6" id="KW-0158">Chromosome</keyword>
<evidence type="ECO:0000256" key="14">
    <source>
        <dbReference type="ARBA" id="ARBA00023054"/>
    </source>
</evidence>
<comment type="subcellular location">
    <subcellularLocation>
        <location evidence="3">Chromosome</location>
    </subcellularLocation>
    <subcellularLocation>
        <location evidence="2">Nucleus</location>
    </subcellularLocation>
</comment>
<comment type="similarity">
    <text evidence="4">Belongs to the SMC family. RAD50 subfamily.</text>
</comment>
<dbReference type="GO" id="GO:0046872">
    <property type="term" value="F:metal ion binding"/>
    <property type="evidence" value="ECO:0007669"/>
    <property type="project" value="UniProtKB-KW"/>
</dbReference>
<keyword evidence="14" id="KW-0175">Coiled coil</keyword>
<evidence type="ECO:0000256" key="2">
    <source>
        <dbReference type="ARBA" id="ARBA00004123"/>
    </source>
</evidence>
<dbReference type="GO" id="GO:0003691">
    <property type="term" value="F:double-stranded telomeric DNA binding"/>
    <property type="evidence" value="ECO:0007669"/>
    <property type="project" value="TreeGrafter"/>
</dbReference>
<dbReference type="PANTHER" id="PTHR18867:SF12">
    <property type="entry name" value="DNA REPAIR PROTEIN RAD50"/>
    <property type="match status" value="1"/>
</dbReference>
<evidence type="ECO:0000256" key="8">
    <source>
        <dbReference type="ARBA" id="ARBA00022741"/>
    </source>
</evidence>
<comment type="catalytic activity">
    <reaction evidence="18">
        <text>ATP + H2O = ADP + phosphate + H(+)</text>
        <dbReference type="Rhea" id="RHEA:13065"/>
        <dbReference type="ChEBI" id="CHEBI:15377"/>
        <dbReference type="ChEBI" id="CHEBI:15378"/>
        <dbReference type="ChEBI" id="CHEBI:30616"/>
        <dbReference type="ChEBI" id="CHEBI:43474"/>
        <dbReference type="ChEBI" id="CHEBI:456216"/>
    </reaction>
</comment>
<keyword evidence="9" id="KW-0227">DNA damage</keyword>
<keyword evidence="17" id="KW-0469">Meiosis</keyword>